<reference evidence="2 3" key="1">
    <citation type="submission" date="2018-10" db="EMBL/GenBank/DDBJ databases">
        <title>Aeromicrobium sp. 9W16Y-2 whole genome shotgun sequence.</title>
        <authorList>
            <person name="Li F."/>
        </authorList>
    </citation>
    <scope>NUCLEOTIDE SEQUENCE [LARGE SCALE GENOMIC DNA]</scope>
    <source>
        <strain evidence="2 3">9W16Y-2</strain>
    </source>
</reference>
<gene>
    <name evidence="2" type="ORF">D9V41_14715</name>
</gene>
<keyword evidence="1" id="KW-0812">Transmembrane</keyword>
<evidence type="ECO:0000313" key="3">
    <source>
        <dbReference type="Proteomes" id="UP000282515"/>
    </source>
</evidence>
<name>A0A3L8PJA0_9ACTN</name>
<feature type="transmembrane region" description="Helical" evidence="1">
    <location>
        <begin position="81"/>
        <end position="103"/>
    </location>
</feature>
<dbReference type="OrthoDB" id="4965001at2"/>
<accession>A0A3L8PJA0</accession>
<feature type="transmembrane region" description="Helical" evidence="1">
    <location>
        <begin position="20"/>
        <end position="42"/>
    </location>
</feature>
<proteinExistence type="predicted"/>
<dbReference type="RefSeq" id="WP_121795335.1">
    <property type="nucleotide sequence ID" value="NZ_RDBF01000013.1"/>
</dbReference>
<dbReference type="EMBL" id="RDBF01000013">
    <property type="protein sequence ID" value="RLV54839.1"/>
    <property type="molecule type" value="Genomic_DNA"/>
</dbReference>
<comment type="caution">
    <text evidence="2">The sequence shown here is derived from an EMBL/GenBank/DDBJ whole genome shotgun (WGS) entry which is preliminary data.</text>
</comment>
<dbReference type="Proteomes" id="UP000282515">
    <property type="component" value="Unassembled WGS sequence"/>
</dbReference>
<dbReference type="AlphaFoldDB" id="A0A3L8PJA0"/>
<sequence length="144" mass="15549">MTSLLARAWHRINEPRTISVLYFVSYLVLTAGGVTALVIPPTSLEGEIGATAMTMLASLLVFGGSIGSVSALPGIYWLERFAVGAIASSATIYLLIIVTLHFTSTGNRLLQAAFVCSVLLHQGVRWMRIRERPYRPEAATAAEV</sequence>
<feature type="transmembrane region" description="Helical" evidence="1">
    <location>
        <begin position="48"/>
        <end position="69"/>
    </location>
</feature>
<keyword evidence="1" id="KW-1133">Transmembrane helix</keyword>
<evidence type="ECO:0000256" key="1">
    <source>
        <dbReference type="SAM" id="Phobius"/>
    </source>
</evidence>
<protein>
    <submittedName>
        <fullName evidence="2">Uncharacterized protein</fullName>
    </submittedName>
</protein>
<keyword evidence="1" id="KW-0472">Membrane</keyword>
<keyword evidence="3" id="KW-1185">Reference proteome</keyword>
<evidence type="ECO:0000313" key="2">
    <source>
        <dbReference type="EMBL" id="RLV54839.1"/>
    </source>
</evidence>
<organism evidence="2 3">
    <name type="scientific">Aeromicrobium phragmitis</name>
    <dbReference type="NCBI Taxonomy" id="2478914"/>
    <lineage>
        <taxon>Bacteria</taxon>
        <taxon>Bacillati</taxon>
        <taxon>Actinomycetota</taxon>
        <taxon>Actinomycetes</taxon>
        <taxon>Propionibacteriales</taxon>
        <taxon>Nocardioidaceae</taxon>
        <taxon>Aeromicrobium</taxon>
    </lineage>
</organism>